<dbReference type="EMBL" id="CM032184">
    <property type="protein sequence ID" value="KAG7093848.1"/>
    <property type="molecule type" value="Genomic_DNA"/>
</dbReference>
<gene>
    <name evidence="2" type="ORF">E1B28_007487</name>
</gene>
<comment type="caution">
    <text evidence="2">The sequence shown here is derived from an EMBL/GenBank/DDBJ whole genome shotgun (WGS) entry which is preliminary data.</text>
</comment>
<proteinExistence type="predicted"/>
<sequence>MAILSGVTVNQEKEKEYKFPEDSKGTIEKHKMYFVTFTFIPRLTRDNNRYSLKMKKDALKTLCQRYKLGVSGTIATLQGKLKVFSEDWDQWILLKAGAQRTHKGLQPVPGSKKKTLKGAQL</sequence>
<feature type="compositionally biased region" description="Basic residues" evidence="1">
    <location>
        <begin position="111"/>
        <end position="121"/>
    </location>
</feature>
<dbReference type="AlphaFoldDB" id="A0A9P7S2A2"/>
<evidence type="ECO:0000313" key="2">
    <source>
        <dbReference type="EMBL" id="KAG7093848.1"/>
    </source>
</evidence>
<evidence type="ECO:0000256" key="1">
    <source>
        <dbReference type="SAM" id="MobiDB-lite"/>
    </source>
</evidence>
<feature type="region of interest" description="Disordered" evidence="1">
    <location>
        <begin position="100"/>
        <end position="121"/>
    </location>
</feature>
<dbReference type="Proteomes" id="UP001049176">
    <property type="component" value="Chromosome 4"/>
</dbReference>
<dbReference type="GeneID" id="66076563"/>
<dbReference type="RefSeq" id="XP_043010318.1">
    <property type="nucleotide sequence ID" value="XM_043152232.1"/>
</dbReference>
<keyword evidence="3" id="KW-1185">Reference proteome</keyword>
<dbReference type="KEGG" id="more:E1B28_007487"/>
<reference evidence="2" key="1">
    <citation type="journal article" date="2021" name="Genome Biol. Evol.">
        <title>The assembled and annotated genome of the fairy-ring fungus Marasmius oreades.</title>
        <authorList>
            <person name="Hiltunen M."/>
            <person name="Ament-Velasquez S.L."/>
            <person name="Johannesson H."/>
        </authorList>
    </citation>
    <scope>NUCLEOTIDE SEQUENCE</scope>
    <source>
        <strain evidence="2">03SP1</strain>
    </source>
</reference>
<accession>A0A9P7S2A2</accession>
<evidence type="ECO:0000313" key="3">
    <source>
        <dbReference type="Proteomes" id="UP001049176"/>
    </source>
</evidence>
<protein>
    <submittedName>
        <fullName evidence="2">Uncharacterized protein</fullName>
    </submittedName>
</protein>
<name>A0A9P7S2A2_9AGAR</name>
<organism evidence="2 3">
    <name type="scientific">Marasmius oreades</name>
    <name type="common">fairy-ring Marasmius</name>
    <dbReference type="NCBI Taxonomy" id="181124"/>
    <lineage>
        <taxon>Eukaryota</taxon>
        <taxon>Fungi</taxon>
        <taxon>Dikarya</taxon>
        <taxon>Basidiomycota</taxon>
        <taxon>Agaricomycotina</taxon>
        <taxon>Agaricomycetes</taxon>
        <taxon>Agaricomycetidae</taxon>
        <taxon>Agaricales</taxon>
        <taxon>Marasmiineae</taxon>
        <taxon>Marasmiaceae</taxon>
        <taxon>Marasmius</taxon>
    </lineage>
</organism>